<evidence type="ECO:0000313" key="4">
    <source>
        <dbReference type="Proteomes" id="UP001217089"/>
    </source>
</evidence>
<feature type="transmembrane region" description="Helical" evidence="1">
    <location>
        <begin position="6"/>
        <end position="28"/>
    </location>
</feature>
<reference evidence="3 4" key="1">
    <citation type="submission" date="2022-12" db="EMBL/GenBank/DDBJ databases">
        <title>Chromosome-level genome of Tegillarca granosa.</title>
        <authorList>
            <person name="Kim J."/>
        </authorList>
    </citation>
    <scope>NUCLEOTIDE SEQUENCE [LARGE SCALE GENOMIC DNA]</scope>
    <source>
        <strain evidence="3">Teg-2019</strain>
        <tissue evidence="3">Adductor muscle</tissue>
    </source>
</reference>
<evidence type="ECO:0000313" key="3">
    <source>
        <dbReference type="EMBL" id="KAJ8298232.1"/>
    </source>
</evidence>
<evidence type="ECO:0000256" key="1">
    <source>
        <dbReference type="SAM" id="Phobius"/>
    </source>
</evidence>
<accession>A0ABQ9E2Y3</accession>
<dbReference type="InterPro" id="IPR011029">
    <property type="entry name" value="DEATH-like_dom_sf"/>
</dbReference>
<dbReference type="Proteomes" id="UP001217089">
    <property type="component" value="Unassembled WGS sequence"/>
</dbReference>
<keyword evidence="1" id="KW-0472">Membrane</keyword>
<keyword evidence="4" id="KW-1185">Reference proteome</keyword>
<keyword evidence="1" id="KW-0812">Transmembrane</keyword>
<protein>
    <recommendedName>
        <fullName evidence="2">Death domain-containing protein</fullName>
    </recommendedName>
</protein>
<feature type="domain" description="Death" evidence="2">
    <location>
        <begin position="143"/>
        <end position="185"/>
    </location>
</feature>
<organism evidence="3 4">
    <name type="scientific">Tegillarca granosa</name>
    <name type="common">Malaysian cockle</name>
    <name type="synonym">Anadara granosa</name>
    <dbReference type="NCBI Taxonomy" id="220873"/>
    <lineage>
        <taxon>Eukaryota</taxon>
        <taxon>Metazoa</taxon>
        <taxon>Spiralia</taxon>
        <taxon>Lophotrochozoa</taxon>
        <taxon>Mollusca</taxon>
        <taxon>Bivalvia</taxon>
        <taxon>Autobranchia</taxon>
        <taxon>Pteriomorphia</taxon>
        <taxon>Arcoida</taxon>
        <taxon>Arcoidea</taxon>
        <taxon>Arcidae</taxon>
        <taxon>Tegillarca</taxon>
    </lineage>
</organism>
<dbReference type="EMBL" id="JARBDR010000923">
    <property type="protein sequence ID" value="KAJ8298232.1"/>
    <property type="molecule type" value="Genomic_DNA"/>
</dbReference>
<sequence length="186" mass="21319">MDHMSLGVFILVIMGCIVAFFGFIFTIFKIWKYVRQTCVSEHENFGTYSTVELASSTSAELKTLENVTEDQNLPLNGLETDGSTADETLTETEYYTRLVLEDRFLRLASRFVDQPMELIYHSLDIDGGKQHDLNTKYGTYPMEEKLQVLKYWVAREGANATFGRLYNALKNARCNLACKKLLETLR</sequence>
<keyword evidence="1" id="KW-1133">Transmembrane helix</keyword>
<dbReference type="Pfam" id="PF00531">
    <property type="entry name" value="Death"/>
    <property type="match status" value="1"/>
</dbReference>
<gene>
    <name evidence="3" type="ORF">KUTeg_024763</name>
</gene>
<name>A0ABQ9E2Y3_TEGGR</name>
<dbReference type="PROSITE" id="PS50017">
    <property type="entry name" value="DEATH_DOMAIN"/>
    <property type="match status" value="1"/>
</dbReference>
<dbReference type="CDD" id="cd01670">
    <property type="entry name" value="Death"/>
    <property type="match status" value="1"/>
</dbReference>
<comment type="caution">
    <text evidence="3">The sequence shown here is derived from an EMBL/GenBank/DDBJ whole genome shotgun (WGS) entry which is preliminary data.</text>
</comment>
<dbReference type="InterPro" id="IPR000488">
    <property type="entry name" value="Death_dom"/>
</dbReference>
<proteinExistence type="predicted"/>
<dbReference type="SUPFAM" id="SSF47986">
    <property type="entry name" value="DEATH domain"/>
    <property type="match status" value="1"/>
</dbReference>
<evidence type="ECO:0000259" key="2">
    <source>
        <dbReference type="PROSITE" id="PS50017"/>
    </source>
</evidence>
<dbReference type="Gene3D" id="1.10.533.10">
    <property type="entry name" value="Death Domain, Fas"/>
    <property type="match status" value="1"/>
</dbReference>